<dbReference type="AlphaFoldDB" id="A0AAE1E261"/>
<proteinExistence type="predicted"/>
<dbReference type="Proteomes" id="UP001283361">
    <property type="component" value="Unassembled WGS sequence"/>
</dbReference>
<gene>
    <name evidence="1" type="ORF">RRG08_025046</name>
</gene>
<evidence type="ECO:0000313" key="2">
    <source>
        <dbReference type="Proteomes" id="UP001283361"/>
    </source>
</evidence>
<organism evidence="1 2">
    <name type="scientific">Elysia crispata</name>
    <name type="common">lettuce slug</name>
    <dbReference type="NCBI Taxonomy" id="231223"/>
    <lineage>
        <taxon>Eukaryota</taxon>
        <taxon>Metazoa</taxon>
        <taxon>Spiralia</taxon>
        <taxon>Lophotrochozoa</taxon>
        <taxon>Mollusca</taxon>
        <taxon>Gastropoda</taxon>
        <taxon>Heterobranchia</taxon>
        <taxon>Euthyneura</taxon>
        <taxon>Panpulmonata</taxon>
        <taxon>Sacoglossa</taxon>
        <taxon>Placobranchoidea</taxon>
        <taxon>Plakobranchidae</taxon>
        <taxon>Elysia</taxon>
    </lineage>
</organism>
<reference evidence="1" key="1">
    <citation type="journal article" date="2023" name="G3 (Bethesda)">
        <title>A reference genome for the long-term kleptoplast-retaining sea slug Elysia crispata morphotype clarki.</title>
        <authorList>
            <person name="Eastman K.E."/>
            <person name="Pendleton A.L."/>
            <person name="Shaikh M.A."/>
            <person name="Suttiyut T."/>
            <person name="Ogas R."/>
            <person name="Tomko P."/>
            <person name="Gavelis G."/>
            <person name="Widhalm J.R."/>
            <person name="Wisecaver J.H."/>
        </authorList>
    </citation>
    <scope>NUCLEOTIDE SEQUENCE</scope>
    <source>
        <strain evidence="1">ECLA1</strain>
    </source>
</reference>
<protein>
    <submittedName>
        <fullName evidence="1">Uncharacterized protein</fullName>
    </submittedName>
</protein>
<keyword evidence="2" id="KW-1185">Reference proteome</keyword>
<dbReference type="EMBL" id="JAWDGP010001483">
    <property type="protein sequence ID" value="KAK3791192.1"/>
    <property type="molecule type" value="Genomic_DNA"/>
</dbReference>
<name>A0AAE1E261_9GAST</name>
<sequence>MSDVRSYKARTSSHGMPNIEFKVNFEDEWRNLPERIALGIKSGYLSQRLLLTARKCTDLQSMKPVMPACGLHFFDNLPTE</sequence>
<evidence type="ECO:0000313" key="1">
    <source>
        <dbReference type="EMBL" id="KAK3791192.1"/>
    </source>
</evidence>
<accession>A0AAE1E261</accession>
<comment type="caution">
    <text evidence="1">The sequence shown here is derived from an EMBL/GenBank/DDBJ whole genome shotgun (WGS) entry which is preliminary data.</text>
</comment>